<name>A0ABW5WXA3_9STAP</name>
<evidence type="ECO:0000313" key="1">
    <source>
        <dbReference type="EMBL" id="MFD2829858.1"/>
    </source>
</evidence>
<comment type="caution">
    <text evidence="1">The sequence shown here is derived from an EMBL/GenBank/DDBJ whole genome shotgun (WGS) entry which is preliminary data.</text>
</comment>
<dbReference type="EMBL" id="JBHUOQ010000001">
    <property type="protein sequence ID" value="MFD2829858.1"/>
    <property type="molecule type" value="Genomic_DNA"/>
</dbReference>
<keyword evidence="2" id="KW-1185">Reference proteome</keyword>
<sequence>MHSFDLFELSREYFYHYLKLFPYEEFTKKKILFHLQYDLSRYTYEQLISSQFVKKNEESKTYLFNPGRESAHDFQ</sequence>
<gene>
    <name evidence="1" type="ORF">ACFSX4_05205</name>
</gene>
<organism evidence="1 2">
    <name type="scientific">Corticicoccus populi</name>
    <dbReference type="NCBI Taxonomy" id="1812821"/>
    <lineage>
        <taxon>Bacteria</taxon>
        <taxon>Bacillati</taxon>
        <taxon>Bacillota</taxon>
        <taxon>Bacilli</taxon>
        <taxon>Bacillales</taxon>
        <taxon>Staphylococcaceae</taxon>
        <taxon>Corticicoccus</taxon>
    </lineage>
</organism>
<evidence type="ECO:0000313" key="2">
    <source>
        <dbReference type="Proteomes" id="UP001597519"/>
    </source>
</evidence>
<dbReference type="Proteomes" id="UP001597519">
    <property type="component" value="Unassembled WGS sequence"/>
</dbReference>
<protein>
    <submittedName>
        <fullName evidence="1">Uncharacterized protein</fullName>
    </submittedName>
</protein>
<proteinExistence type="predicted"/>
<accession>A0ABW5WXA3</accession>
<reference evidence="2" key="1">
    <citation type="journal article" date="2019" name="Int. J. Syst. Evol. Microbiol.">
        <title>The Global Catalogue of Microorganisms (GCM) 10K type strain sequencing project: providing services to taxonomists for standard genome sequencing and annotation.</title>
        <authorList>
            <consortium name="The Broad Institute Genomics Platform"/>
            <consortium name="The Broad Institute Genome Sequencing Center for Infectious Disease"/>
            <person name="Wu L."/>
            <person name="Ma J."/>
        </authorList>
    </citation>
    <scope>NUCLEOTIDE SEQUENCE [LARGE SCALE GENOMIC DNA]</scope>
    <source>
        <strain evidence="2">KCTC 33575</strain>
    </source>
</reference>
<dbReference type="RefSeq" id="WP_377772243.1">
    <property type="nucleotide sequence ID" value="NZ_JBHUOQ010000001.1"/>
</dbReference>